<name>A0A967KBL0_9PROT</name>
<organism evidence="1 2">
    <name type="scientific">Pelagibius litoralis</name>
    <dbReference type="NCBI Taxonomy" id="374515"/>
    <lineage>
        <taxon>Bacteria</taxon>
        <taxon>Pseudomonadati</taxon>
        <taxon>Pseudomonadota</taxon>
        <taxon>Alphaproteobacteria</taxon>
        <taxon>Rhodospirillales</taxon>
        <taxon>Rhodovibrionaceae</taxon>
        <taxon>Pelagibius</taxon>
    </lineage>
</organism>
<protein>
    <submittedName>
        <fullName evidence="1">Transposase</fullName>
    </submittedName>
</protein>
<dbReference type="AlphaFoldDB" id="A0A967KBL0"/>
<gene>
    <name evidence="1" type="ORF">HBA54_17635</name>
</gene>
<sequence>MASGPPSHRRAHRKAMIRWNRSIYRERDRIEHMIGHLEINRAVATQYDKLAQPFLDALHLATIRRCLRLATL</sequence>
<dbReference type="EMBL" id="JAAQPH010000014">
    <property type="protein sequence ID" value="NIA70424.1"/>
    <property type="molecule type" value="Genomic_DNA"/>
</dbReference>
<evidence type="ECO:0000313" key="2">
    <source>
        <dbReference type="Proteomes" id="UP000761264"/>
    </source>
</evidence>
<comment type="caution">
    <text evidence="1">The sequence shown here is derived from an EMBL/GenBank/DDBJ whole genome shotgun (WGS) entry which is preliminary data.</text>
</comment>
<reference evidence="1" key="1">
    <citation type="submission" date="2020-03" db="EMBL/GenBank/DDBJ databases">
        <title>Genome of Pelagibius litoralis DSM 21314T.</title>
        <authorList>
            <person name="Wang G."/>
        </authorList>
    </citation>
    <scope>NUCLEOTIDE SEQUENCE</scope>
    <source>
        <strain evidence="1">DSM 21314</strain>
    </source>
</reference>
<proteinExistence type="predicted"/>
<keyword evidence="2" id="KW-1185">Reference proteome</keyword>
<dbReference type="Proteomes" id="UP000761264">
    <property type="component" value="Unassembled WGS sequence"/>
</dbReference>
<accession>A0A967KBL0</accession>
<evidence type="ECO:0000313" key="1">
    <source>
        <dbReference type="EMBL" id="NIA70424.1"/>
    </source>
</evidence>